<dbReference type="Proteomes" id="UP000659654">
    <property type="component" value="Unassembled WGS sequence"/>
</dbReference>
<organism evidence="3 5">
    <name type="scientific">Bursaphelenchus xylophilus</name>
    <name type="common">Pinewood nematode worm</name>
    <name type="synonym">Aphelenchoides xylophilus</name>
    <dbReference type="NCBI Taxonomy" id="6326"/>
    <lineage>
        <taxon>Eukaryota</taxon>
        <taxon>Metazoa</taxon>
        <taxon>Ecdysozoa</taxon>
        <taxon>Nematoda</taxon>
        <taxon>Chromadorea</taxon>
        <taxon>Rhabditida</taxon>
        <taxon>Tylenchina</taxon>
        <taxon>Tylenchomorpha</taxon>
        <taxon>Aphelenchoidea</taxon>
        <taxon>Aphelenchoididae</taxon>
        <taxon>Bursaphelenchus</taxon>
    </lineage>
</organism>
<dbReference type="SMR" id="A0A1I7SHL6"/>
<name>A0A1I7SHL6_BURXY</name>
<gene>
    <name evidence="1" type="ORF">BXYJ_LOCUS1155</name>
</gene>
<dbReference type="WBParaSite" id="BXY_1253300.1">
    <property type="protein sequence ID" value="BXY_1253300.1"/>
    <property type="gene ID" value="BXY_1253300"/>
</dbReference>
<reference evidence="5" key="1">
    <citation type="submission" date="2016-11" db="UniProtKB">
        <authorList>
            <consortium name="WormBaseParasite"/>
        </authorList>
    </citation>
    <scope>IDENTIFICATION</scope>
</reference>
<reference evidence="2" key="2">
    <citation type="submission" date="2020-08" db="EMBL/GenBank/DDBJ databases">
        <authorList>
            <person name="Kikuchi T."/>
        </authorList>
    </citation>
    <scope>NUCLEOTIDE SEQUENCE</scope>
    <source>
        <strain evidence="1">Ka4C1</strain>
    </source>
</reference>
<sequence length="199" mass="23307">MSFKRSVAKVVLDLSQDSKGNNLNSEAPKPRTPVRSHFSWSSFSCTAIKKQKPLKCFEDKTEFKQWIEDGNWVLDDTRFRRRDNYLQMRYVCKTSRSTRRCKCDAEIGVMVCDTSFIVYGNDTHSSHRKEKPNHSGSIDQEVFEAVVELKDECPDLADFEIVAKLKPRFPLIRVYTVNKCLKRFKKDFFASSGHNYVWW</sequence>
<dbReference type="AlphaFoldDB" id="A0A1I7SHL6"/>
<keyword evidence="4" id="KW-1185">Reference proteome</keyword>
<evidence type="ECO:0000313" key="5">
    <source>
        <dbReference type="WBParaSite" id="BXY_1253300.1"/>
    </source>
</evidence>
<dbReference type="EMBL" id="CAJFDI010000001">
    <property type="protein sequence ID" value="CAD5208919.1"/>
    <property type="molecule type" value="Genomic_DNA"/>
</dbReference>
<proteinExistence type="predicted"/>
<evidence type="ECO:0000313" key="3">
    <source>
        <dbReference type="Proteomes" id="UP000095284"/>
    </source>
</evidence>
<dbReference type="Proteomes" id="UP000095284">
    <property type="component" value="Unplaced"/>
</dbReference>
<evidence type="ECO:0000313" key="4">
    <source>
        <dbReference type="Proteomes" id="UP000659654"/>
    </source>
</evidence>
<dbReference type="EMBL" id="CAJFCV020000001">
    <property type="protein sequence ID" value="CAG9083376.1"/>
    <property type="molecule type" value="Genomic_DNA"/>
</dbReference>
<protein>
    <submittedName>
        <fullName evidence="1">(pine wood nematode) hypothetical protein</fullName>
    </submittedName>
</protein>
<evidence type="ECO:0000313" key="1">
    <source>
        <dbReference type="EMBL" id="CAD5208919.1"/>
    </source>
</evidence>
<dbReference type="Proteomes" id="UP000582659">
    <property type="component" value="Unassembled WGS sequence"/>
</dbReference>
<evidence type="ECO:0000313" key="2">
    <source>
        <dbReference type="EMBL" id="CAG9083376.1"/>
    </source>
</evidence>
<accession>A0A1I7SHL6</accession>